<reference evidence="1" key="1">
    <citation type="submission" date="2021-02" db="EMBL/GenBank/DDBJ databases">
        <authorList>
            <person name="Nowell W R."/>
        </authorList>
    </citation>
    <scope>NUCLEOTIDE SEQUENCE</scope>
</reference>
<comment type="caution">
    <text evidence="1">The sequence shown here is derived from an EMBL/GenBank/DDBJ whole genome shotgun (WGS) entry which is preliminary data.</text>
</comment>
<dbReference type="Proteomes" id="UP000681722">
    <property type="component" value="Unassembled WGS sequence"/>
</dbReference>
<dbReference type="EMBL" id="CAJOBC010088360">
    <property type="protein sequence ID" value="CAF4367698.1"/>
    <property type="molecule type" value="Genomic_DNA"/>
</dbReference>
<accession>A0A815TCS7</accession>
<keyword evidence="3" id="KW-1185">Reference proteome</keyword>
<dbReference type="AlphaFoldDB" id="A0A815TCS7"/>
<dbReference type="EMBL" id="CAJNOQ010022831">
    <property type="protein sequence ID" value="CAF1506481.1"/>
    <property type="molecule type" value="Genomic_DNA"/>
</dbReference>
<name>A0A815TCS7_9BILA</name>
<feature type="non-terminal residue" evidence="1">
    <location>
        <position position="1"/>
    </location>
</feature>
<organism evidence="1 3">
    <name type="scientific">Didymodactylos carnosus</name>
    <dbReference type="NCBI Taxonomy" id="1234261"/>
    <lineage>
        <taxon>Eukaryota</taxon>
        <taxon>Metazoa</taxon>
        <taxon>Spiralia</taxon>
        <taxon>Gnathifera</taxon>
        <taxon>Rotifera</taxon>
        <taxon>Eurotatoria</taxon>
        <taxon>Bdelloidea</taxon>
        <taxon>Philodinida</taxon>
        <taxon>Philodinidae</taxon>
        <taxon>Didymodactylos</taxon>
    </lineage>
</organism>
<proteinExistence type="predicted"/>
<gene>
    <name evidence="1" type="ORF">GPM918_LOCUS36918</name>
    <name evidence="2" type="ORF">SRO942_LOCUS37672</name>
</gene>
<dbReference type="Proteomes" id="UP000663829">
    <property type="component" value="Unassembled WGS sequence"/>
</dbReference>
<evidence type="ECO:0000313" key="3">
    <source>
        <dbReference type="Proteomes" id="UP000663829"/>
    </source>
</evidence>
<protein>
    <submittedName>
        <fullName evidence="1">Uncharacterized protein</fullName>
    </submittedName>
</protein>
<evidence type="ECO:0000313" key="2">
    <source>
        <dbReference type="EMBL" id="CAF4367698.1"/>
    </source>
</evidence>
<sequence>SSSTTSDPMKSFFAQFIQQINKWFDWFDRFIDIFQHIIDWLKMHNVNRSNQLLIGSLRTRDDPKMTLIEMRIIILCQLFNCLIPFQILNPGTLNIQENTMKFLTELKRFQPNNRLTVEDKKIHEQNISIIHRQQVQWSLASENHACEITVEYRSHGANDRYKTSFQKQNVPIHKNVLHGQFETEETTVLDNALITMEHLFKSGTVDIHLRRLTTQQSNFEIGYSIDRIQVGMKKVRDENDQSQQGFNQWAQQTIENIYHIFTQLELSGHPYYQLRDEHYEIHLQQTDSMLTDLRSYQNARIENAIQTRIQSLELIYNTLKTTYDIWIQNLKKYRHECSLLKLFSNRKIMILIILFRISNAQNPIRNRLLKKLFEFKDLDNKNEEEQKINYLLS</sequence>
<evidence type="ECO:0000313" key="1">
    <source>
        <dbReference type="EMBL" id="CAF1506481.1"/>
    </source>
</evidence>